<sequence length="68" mass="7780">MKIYSLLGFTDYEGSTLLGVFASISDVMQYVKLNKDSWYYNDVGYIESKLGDGIQDVENSIAYYFVLQ</sequence>
<evidence type="ECO:0000313" key="4">
    <source>
        <dbReference type="EMBL" id="CAB4215929.1"/>
    </source>
</evidence>
<dbReference type="EMBL" id="LR797194">
    <property type="protein sequence ID" value="CAB4193585.1"/>
    <property type="molecule type" value="Genomic_DNA"/>
</dbReference>
<name>A0A6J7XGY2_9CAUD</name>
<protein>
    <submittedName>
        <fullName evidence="5">Uncharacterized protein</fullName>
    </submittedName>
</protein>
<organism evidence="5">
    <name type="scientific">uncultured Caudovirales phage</name>
    <dbReference type="NCBI Taxonomy" id="2100421"/>
    <lineage>
        <taxon>Viruses</taxon>
        <taxon>Duplodnaviria</taxon>
        <taxon>Heunggongvirae</taxon>
        <taxon>Uroviricota</taxon>
        <taxon>Caudoviricetes</taxon>
        <taxon>Peduoviridae</taxon>
        <taxon>Maltschvirus</taxon>
        <taxon>Maltschvirus maltsch</taxon>
    </lineage>
</organism>
<dbReference type="EMBL" id="LR796912">
    <property type="protein sequence ID" value="CAB4175050.1"/>
    <property type="molecule type" value="Genomic_DNA"/>
</dbReference>
<evidence type="ECO:0000313" key="1">
    <source>
        <dbReference type="EMBL" id="CAB4175050.1"/>
    </source>
</evidence>
<dbReference type="EMBL" id="LR797435">
    <property type="protein sequence ID" value="CAB4215929.1"/>
    <property type="molecule type" value="Genomic_DNA"/>
</dbReference>
<evidence type="ECO:0000313" key="5">
    <source>
        <dbReference type="EMBL" id="CAB5230672.1"/>
    </source>
</evidence>
<gene>
    <name evidence="2" type="ORF">UFOVP1123_40</name>
    <name evidence="3" type="ORF">UFOVP1239_110</name>
    <name evidence="4" type="ORF">UFOVP1484_44</name>
    <name evidence="5" type="ORF">UFOVP1577_50</name>
    <name evidence="1" type="ORF">UFOVP961_112</name>
</gene>
<proteinExistence type="predicted"/>
<reference evidence="5" key="1">
    <citation type="submission" date="2020-05" db="EMBL/GenBank/DDBJ databases">
        <authorList>
            <person name="Chiriac C."/>
            <person name="Salcher M."/>
            <person name="Ghai R."/>
            <person name="Kavagutti S V."/>
        </authorList>
    </citation>
    <scope>NUCLEOTIDE SEQUENCE</scope>
</reference>
<accession>A0A6J7XGY2</accession>
<evidence type="ECO:0000313" key="2">
    <source>
        <dbReference type="EMBL" id="CAB4185251.1"/>
    </source>
</evidence>
<dbReference type="EMBL" id="LR798422">
    <property type="protein sequence ID" value="CAB5230672.1"/>
    <property type="molecule type" value="Genomic_DNA"/>
</dbReference>
<evidence type="ECO:0000313" key="3">
    <source>
        <dbReference type="EMBL" id="CAB4193585.1"/>
    </source>
</evidence>
<dbReference type="EMBL" id="LR797079">
    <property type="protein sequence ID" value="CAB4185251.1"/>
    <property type="molecule type" value="Genomic_DNA"/>
</dbReference>